<reference evidence="1" key="1">
    <citation type="journal article" date="2023" name="Int. J. Syst. Evol. Microbiol.">
        <title>Streptomyces meridianus sp. nov. isolated from brackish water of the Tagus estuary in Alcochete, Portugal.</title>
        <authorList>
            <person name="Santos J.D.N."/>
            <person name="Klimek D."/>
            <person name="Calusinska M."/>
            <person name="Lobo Da Cunha A."/>
            <person name="Catita J."/>
            <person name="Goncalves H."/>
            <person name="Gonzalez I."/>
            <person name="Reyes F."/>
            <person name="Lage O.M."/>
        </authorList>
    </citation>
    <scope>NUCLEOTIDE SEQUENCE</scope>
    <source>
        <strain evidence="1">MTZ3.1</strain>
    </source>
</reference>
<evidence type="ECO:0000313" key="1">
    <source>
        <dbReference type="EMBL" id="MCM2576561.1"/>
    </source>
</evidence>
<organism evidence="1 2">
    <name type="scientific">Streptomyces meridianus</name>
    <dbReference type="NCBI Taxonomy" id="2938945"/>
    <lineage>
        <taxon>Bacteria</taxon>
        <taxon>Bacillati</taxon>
        <taxon>Actinomycetota</taxon>
        <taxon>Actinomycetes</taxon>
        <taxon>Kitasatosporales</taxon>
        <taxon>Streptomycetaceae</taxon>
        <taxon>Streptomyces</taxon>
    </lineage>
</organism>
<dbReference type="RefSeq" id="WP_251409728.1">
    <property type="nucleotide sequence ID" value="NZ_JAMQGM010000009.1"/>
</dbReference>
<gene>
    <name evidence="1" type="ORF">M1E25_04185</name>
</gene>
<comment type="caution">
    <text evidence="1">The sequence shown here is derived from an EMBL/GenBank/DDBJ whole genome shotgun (WGS) entry which is preliminary data.</text>
</comment>
<dbReference type="Pfam" id="PF06108">
    <property type="entry name" value="DUF952"/>
    <property type="match status" value="1"/>
</dbReference>
<sequence length="120" mass="12797">MIFHVVPLDDWLAAPDRPYAPPGLAEDGFVHCSPDEATALAVADALYRETVGPLMVLLIDEQLLDSPVRWEAADPSPPPGVGPDVLFPHVYGRINRAAVAGMLEVRRDADGGATGLAVWS</sequence>
<proteinExistence type="predicted"/>
<dbReference type="SUPFAM" id="SSF56399">
    <property type="entry name" value="ADP-ribosylation"/>
    <property type="match status" value="1"/>
</dbReference>
<dbReference type="EMBL" id="JAMQGM010000009">
    <property type="protein sequence ID" value="MCM2576561.1"/>
    <property type="molecule type" value="Genomic_DNA"/>
</dbReference>
<name>A0ABT0X1Z0_9ACTN</name>
<dbReference type="Gene3D" id="3.20.170.20">
    <property type="entry name" value="Protein of unknown function DUF952"/>
    <property type="match status" value="1"/>
</dbReference>
<keyword evidence="2" id="KW-1185">Reference proteome</keyword>
<evidence type="ECO:0000313" key="2">
    <source>
        <dbReference type="Proteomes" id="UP001167160"/>
    </source>
</evidence>
<dbReference type="InterPro" id="IPR009297">
    <property type="entry name" value="DUF952"/>
</dbReference>
<dbReference type="Proteomes" id="UP001167160">
    <property type="component" value="Unassembled WGS sequence"/>
</dbReference>
<accession>A0ABT0X1Z0</accession>
<protein>
    <submittedName>
        <fullName evidence="1">DUF952 domain-containing protein</fullName>
    </submittedName>
</protein>